<dbReference type="PANTHER" id="PTHR35271">
    <property type="entry name" value="ABC TRANSPORTER, SUBSTRATE-BINDING LIPOPROTEIN-RELATED"/>
    <property type="match status" value="1"/>
</dbReference>
<dbReference type="AlphaFoldDB" id="A0A537J0R5"/>
<reference evidence="2 3" key="1">
    <citation type="journal article" date="2019" name="Nat. Microbiol.">
        <title>Mediterranean grassland soil C-N compound turnover is dependent on rainfall and depth, and is mediated by genomically divergent microorganisms.</title>
        <authorList>
            <person name="Diamond S."/>
            <person name="Andeer P.F."/>
            <person name="Li Z."/>
            <person name="Crits-Christoph A."/>
            <person name="Burstein D."/>
            <person name="Anantharaman K."/>
            <person name="Lane K.R."/>
            <person name="Thomas B.C."/>
            <person name="Pan C."/>
            <person name="Northen T.R."/>
            <person name="Banfield J.F."/>
        </authorList>
    </citation>
    <scope>NUCLEOTIDE SEQUENCE [LARGE SCALE GENOMIC DNA]</scope>
    <source>
        <strain evidence="2">NP_7</strain>
    </source>
</reference>
<organism evidence="2 3">
    <name type="scientific">Candidatus Segetimicrobium genomatis</name>
    <dbReference type="NCBI Taxonomy" id="2569760"/>
    <lineage>
        <taxon>Bacteria</taxon>
        <taxon>Bacillati</taxon>
        <taxon>Candidatus Sysuimicrobiota</taxon>
        <taxon>Candidatus Sysuimicrobiia</taxon>
        <taxon>Candidatus Sysuimicrobiales</taxon>
        <taxon>Candidatus Segetimicrobiaceae</taxon>
        <taxon>Candidatus Segetimicrobium</taxon>
    </lineage>
</organism>
<gene>
    <name evidence="2" type="ORF">E6H04_14925</name>
</gene>
<dbReference type="InterPro" id="IPR007487">
    <property type="entry name" value="ABC_transpt-TYRBP-like"/>
</dbReference>
<evidence type="ECO:0000313" key="3">
    <source>
        <dbReference type="Proteomes" id="UP000320048"/>
    </source>
</evidence>
<protein>
    <submittedName>
        <fullName evidence="2">ABC transporter substrate-binding protein</fullName>
    </submittedName>
</protein>
<evidence type="ECO:0000313" key="2">
    <source>
        <dbReference type="EMBL" id="TMI76596.1"/>
    </source>
</evidence>
<dbReference type="PANTHER" id="PTHR35271:SF1">
    <property type="entry name" value="ABC TRANSPORTER, SUBSTRATE-BINDING LIPOPROTEIN"/>
    <property type="match status" value="1"/>
</dbReference>
<dbReference type="EMBL" id="VBAO01000507">
    <property type="protein sequence ID" value="TMI76596.1"/>
    <property type="molecule type" value="Genomic_DNA"/>
</dbReference>
<feature type="signal peptide" evidence="1">
    <location>
        <begin position="1"/>
        <end position="21"/>
    </location>
</feature>
<sequence>MSNVRLIVILTLALLTTPLAADPQQTAKVPRVGVLAAAFSPASLECEAFRQGLRDISYVEGENIAIEWRSAYGHYDQLPGLATELVRLKVDVIVTESTVAARVAKHATTTIPIVMAIVARPGGNITGMTIMSEELAAKRLQLLKEADPKVSRVAVLYQPATLLRKTTLKALEVAAPSLRVQLQPIEVLGSDELEPVFSAMNRSRADALFVVDDPMFFTHRMRLLELATQNRLPAIYSNRVFVDAGGLMSYGVNFAHMFRHAATWVDKILKGAKPGDLPVEQPTVYQLVINMKTAKALGLVIPQSLLLRADEVIR</sequence>
<feature type="chain" id="PRO_5022098243" evidence="1">
    <location>
        <begin position="22"/>
        <end position="314"/>
    </location>
</feature>
<dbReference type="CDD" id="cd06325">
    <property type="entry name" value="PBP1_ABC_unchar_transporter"/>
    <property type="match status" value="1"/>
</dbReference>
<accession>A0A537J0R5</accession>
<dbReference type="Proteomes" id="UP000320048">
    <property type="component" value="Unassembled WGS sequence"/>
</dbReference>
<name>A0A537J0R5_9BACT</name>
<comment type="caution">
    <text evidence="2">The sequence shown here is derived from an EMBL/GenBank/DDBJ whole genome shotgun (WGS) entry which is preliminary data.</text>
</comment>
<proteinExistence type="predicted"/>
<evidence type="ECO:0000256" key="1">
    <source>
        <dbReference type="SAM" id="SignalP"/>
    </source>
</evidence>
<dbReference type="Gene3D" id="3.40.50.2300">
    <property type="match status" value="2"/>
</dbReference>
<dbReference type="Pfam" id="PF04392">
    <property type="entry name" value="ABC_sub_bind"/>
    <property type="match status" value="1"/>
</dbReference>
<keyword evidence="1" id="KW-0732">Signal</keyword>